<dbReference type="Proteomes" id="UP000253345">
    <property type="component" value="Unassembled WGS sequence"/>
</dbReference>
<evidence type="ECO:0000313" key="1">
    <source>
        <dbReference type="EMBL" id="RCW80707.1"/>
    </source>
</evidence>
<keyword evidence="2" id="KW-1185">Reference proteome</keyword>
<accession>A0A368YP85</accession>
<dbReference type="RefSeq" id="WP_114350146.1">
    <property type="nucleotide sequence ID" value="NZ_QPJL01000018.1"/>
</dbReference>
<reference evidence="1 2" key="1">
    <citation type="submission" date="2018-07" db="EMBL/GenBank/DDBJ databases">
        <title>Genomic Encyclopedia of Type Strains, Phase III (KMG-III): the genomes of soil and plant-associated and newly described type strains.</title>
        <authorList>
            <person name="Whitman W."/>
        </authorList>
    </citation>
    <scope>NUCLEOTIDE SEQUENCE [LARGE SCALE GENOMIC DNA]</scope>
    <source>
        <strain evidence="1 2">CECT 8525</strain>
    </source>
</reference>
<protein>
    <submittedName>
        <fullName evidence="1">Uncharacterized protein</fullName>
    </submittedName>
</protein>
<sequence>MRSVLPRVFHPNRLFDGNLAAEGLRGFRAPEMAVLAQALQRGVLANLRALLASQAPVALTAQDVEALVRPPPARRRWRLRRAGKQPPVSVMQPGPEAVRLLLRKPQSLASVAVPGPDFGPEILLRVVLRQGFADPVFLHELGEVCRTFLCQHVLFHPGPPPHPDFSPAGLGLLIVSQPGHLFAPDAGHALLRAAVAELAGPCRPWDQWLLRLMGKAPGWAAPPDLAGLPWVVWTPEAGFDAAAAVAAGLPAYWPSILDLAP</sequence>
<name>A0A368YP85_9RHOB</name>
<evidence type="ECO:0000313" key="2">
    <source>
        <dbReference type="Proteomes" id="UP000253345"/>
    </source>
</evidence>
<dbReference type="EMBL" id="QPJL01000018">
    <property type="protein sequence ID" value="RCW80707.1"/>
    <property type="molecule type" value="Genomic_DNA"/>
</dbReference>
<gene>
    <name evidence="1" type="ORF">DFP89_11824</name>
</gene>
<proteinExistence type="predicted"/>
<dbReference type="AlphaFoldDB" id="A0A368YP85"/>
<comment type="caution">
    <text evidence="1">The sequence shown here is derived from an EMBL/GenBank/DDBJ whole genome shotgun (WGS) entry which is preliminary data.</text>
</comment>
<organism evidence="1 2">
    <name type="scientific">Paracoccus lutimaris</name>
    <dbReference type="NCBI Taxonomy" id="1490030"/>
    <lineage>
        <taxon>Bacteria</taxon>
        <taxon>Pseudomonadati</taxon>
        <taxon>Pseudomonadota</taxon>
        <taxon>Alphaproteobacteria</taxon>
        <taxon>Rhodobacterales</taxon>
        <taxon>Paracoccaceae</taxon>
        <taxon>Paracoccus</taxon>
    </lineage>
</organism>